<evidence type="ECO:0000313" key="4">
    <source>
        <dbReference type="EMBL" id="KKO18620.1"/>
    </source>
</evidence>
<name>A0A0M2USP8_9BACT</name>
<comment type="caution">
    <text evidence="4">The sequence shown here is derived from an EMBL/GenBank/DDBJ whole genome shotgun (WGS) entry which is preliminary data.</text>
</comment>
<proteinExistence type="predicted"/>
<protein>
    <submittedName>
        <fullName evidence="4">Trigger factor</fullName>
    </submittedName>
</protein>
<evidence type="ECO:0000256" key="2">
    <source>
        <dbReference type="ARBA" id="ARBA00023235"/>
    </source>
</evidence>
<dbReference type="GO" id="GO:0003755">
    <property type="term" value="F:peptidyl-prolyl cis-trans isomerase activity"/>
    <property type="evidence" value="ECO:0007669"/>
    <property type="project" value="UniProtKB-KW"/>
</dbReference>
<dbReference type="Pfam" id="PF05698">
    <property type="entry name" value="Trigger_C"/>
    <property type="match status" value="1"/>
</dbReference>
<feature type="domain" description="Trigger factor C-terminal" evidence="3">
    <location>
        <begin position="14"/>
        <end position="112"/>
    </location>
</feature>
<reference evidence="4 5" key="1">
    <citation type="journal article" date="2013" name="BMC Microbiol.">
        <title>Identification of the type II cytochrome c maturation pathway in anammox bacteria by comparative genomics.</title>
        <authorList>
            <person name="Ferousi C."/>
            <person name="Speth D.R."/>
            <person name="Reimann J."/>
            <person name="Op den Camp H.J."/>
            <person name="Allen J.W."/>
            <person name="Keltjens J.T."/>
            <person name="Jetten M.S."/>
        </authorList>
    </citation>
    <scope>NUCLEOTIDE SEQUENCE [LARGE SCALE GENOMIC DNA]</scope>
    <source>
        <strain evidence="4">RU1</strain>
    </source>
</reference>
<dbReference type="InterPro" id="IPR008880">
    <property type="entry name" value="Trigger_fac_C"/>
</dbReference>
<dbReference type="SUPFAM" id="SSF109998">
    <property type="entry name" value="Triger factor/SurA peptide-binding domain-like"/>
    <property type="match status" value="1"/>
</dbReference>
<dbReference type="InterPro" id="IPR037041">
    <property type="entry name" value="Trigger_fac_C_sf"/>
</dbReference>
<dbReference type="Gene3D" id="1.10.3120.10">
    <property type="entry name" value="Trigger factor, C-terminal domain"/>
    <property type="match status" value="1"/>
</dbReference>
<accession>A0A0M2USP8</accession>
<evidence type="ECO:0000256" key="1">
    <source>
        <dbReference type="ARBA" id="ARBA00023110"/>
    </source>
</evidence>
<sequence>MSYHTDQRVYKHQLDLLNRGVPLEEIQKQTEMIKSASAESVMRELKASLIMSYIAEKEKVFITENEVEQRIASIARAYNADTMRVRKQLERQGNLSYLRSDMREAKVMNLLLKEAKIAE</sequence>
<dbReference type="InterPro" id="IPR027304">
    <property type="entry name" value="Trigger_fact/SurA_dom_sf"/>
</dbReference>
<evidence type="ECO:0000313" key="5">
    <source>
        <dbReference type="Proteomes" id="UP000034954"/>
    </source>
</evidence>
<organism evidence="4 5">
    <name type="scientific">Candidatus Brocadia fulgida</name>
    <dbReference type="NCBI Taxonomy" id="380242"/>
    <lineage>
        <taxon>Bacteria</taxon>
        <taxon>Pseudomonadati</taxon>
        <taxon>Planctomycetota</taxon>
        <taxon>Candidatus Brocadiia</taxon>
        <taxon>Candidatus Brocadiales</taxon>
        <taxon>Candidatus Brocadiaceae</taxon>
        <taxon>Candidatus Brocadia</taxon>
    </lineage>
</organism>
<dbReference type="EMBL" id="LAQJ01000246">
    <property type="protein sequence ID" value="KKO18620.1"/>
    <property type="molecule type" value="Genomic_DNA"/>
</dbReference>
<keyword evidence="2" id="KW-0413">Isomerase</keyword>
<dbReference type="GO" id="GO:0015031">
    <property type="term" value="P:protein transport"/>
    <property type="evidence" value="ECO:0007669"/>
    <property type="project" value="InterPro"/>
</dbReference>
<keyword evidence="5" id="KW-1185">Reference proteome</keyword>
<dbReference type="Proteomes" id="UP000034954">
    <property type="component" value="Unassembled WGS sequence"/>
</dbReference>
<dbReference type="AlphaFoldDB" id="A0A0M2USP8"/>
<dbReference type="GO" id="GO:0006457">
    <property type="term" value="P:protein folding"/>
    <property type="evidence" value="ECO:0007669"/>
    <property type="project" value="InterPro"/>
</dbReference>
<gene>
    <name evidence="4" type="ORF">BROFUL_02677</name>
</gene>
<keyword evidence="1" id="KW-0697">Rotamase</keyword>
<evidence type="ECO:0000259" key="3">
    <source>
        <dbReference type="Pfam" id="PF05698"/>
    </source>
</evidence>